<keyword evidence="2" id="KW-1185">Reference proteome</keyword>
<dbReference type="GeneID" id="96624797"/>
<sequence length="116" mass="13117">MSELPAIDEIPADTKNWTVVLENGCAECGFMPGYAYEDNERRILSLVAPVRAAFENSALTQRPDKNTWSPLEYLVHISEVCEVMVQITPLWMRPGRKNTANFSTTRWTTLLPVNST</sequence>
<dbReference type="AlphaFoldDB" id="A0A7H2BDI3"/>
<accession>A0A7H2BDI3</accession>
<gene>
    <name evidence="1" type="ORF">IDM49_11150</name>
</gene>
<evidence type="ECO:0000313" key="1">
    <source>
        <dbReference type="EMBL" id="QNV37729.1"/>
    </source>
</evidence>
<reference evidence="1 2" key="1">
    <citation type="submission" date="2020-09" db="EMBL/GenBank/DDBJ databases">
        <title>Investigation of environmental microbes.</title>
        <authorList>
            <person name="Ou Y."/>
            <person name="Kang Q."/>
        </authorList>
    </citation>
    <scope>NUCLEOTIDE SEQUENCE [LARGE SCALE GENOMIC DNA]</scope>
    <source>
        <strain evidence="1 2">KJZ-14</strain>
    </source>
</reference>
<organism evidence="1 2">
    <name type="scientific">Rothia terrae</name>
    <dbReference type="NCBI Taxonomy" id="396015"/>
    <lineage>
        <taxon>Bacteria</taxon>
        <taxon>Bacillati</taxon>
        <taxon>Actinomycetota</taxon>
        <taxon>Actinomycetes</taxon>
        <taxon>Micrococcales</taxon>
        <taxon>Micrococcaceae</taxon>
        <taxon>Rothia</taxon>
    </lineage>
</organism>
<protein>
    <recommendedName>
        <fullName evidence="3">DinB family protein</fullName>
    </recommendedName>
</protein>
<dbReference type="EMBL" id="CP061539">
    <property type="protein sequence ID" value="QNV37729.1"/>
    <property type="molecule type" value="Genomic_DNA"/>
</dbReference>
<dbReference type="RefSeq" id="WP_190724558.1">
    <property type="nucleotide sequence ID" value="NZ_CP061539.1"/>
</dbReference>
<evidence type="ECO:0000313" key="2">
    <source>
        <dbReference type="Proteomes" id="UP000516404"/>
    </source>
</evidence>
<proteinExistence type="predicted"/>
<evidence type="ECO:0008006" key="3">
    <source>
        <dbReference type="Google" id="ProtNLM"/>
    </source>
</evidence>
<name>A0A7H2BDI3_9MICC</name>
<dbReference type="KEGG" id="rter:IDM49_11150"/>
<dbReference type="Proteomes" id="UP000516404">
    <property type="component" value="Chromosome"/>
</dbReference>